<evidence type="ECO:0000313" key="3">
    <source>
        <dbReference type="Proteomes" id="UP000031202"/>
    </source>
</evidence>
<dbReference type="PANTHER" id="PTHR33990">
    <property type="entry name" value="PROTEIN YJDN-RELATED"/>
    <property type="match status" value="1"/>
</dbReference>
<proteinExistence type="predicted"/>
<dbReference type="EMBL" id="JWSZ01000010">
    <property type="protein sequence ID" value="KIC58068.1"/>
    <property type="molecule type" value="Genomic_DNA"/>
</dbReference>
<dbReference type="InterPro" id="IPR029068">
    <property type="entry name" value="Glyas_Bleomycin-R_OHBP_Dase"/>
</dbReference>
<feature type="domain" description="Glyoxalase/fosfomycin resistance/dioxygenase" evidence="1">
    <location>
        <begin position="9"/>
        <end position="125"/>
    </location>
</feature>
<accession>A0A0B4DUY3</accession>
<organism evidence="2 3">
    <name type="scientific">Microbacterium hominis</name>
    <dbReference type="NCBI Taxonomy" id="162426"/>
    <lineage>
        <taxon>Bacteria</taxon>
        <taxon>Bacillati</taxon>
        <taxon>Actinomycetota</taxon>
        <taxon>Actinomycetes</taxon>
        <taxon>Micrococcales</taxon>
        <taxon>Microbacteriaceae</taxon>
        <taxon>Microbacterium</taxon>
    </lineage>
</organism>
<dbReference type="Pfam" id="PF00903">
    <property type="entry name" value="Glyoxalase"/>
    <property type="match status" value="1"/>
</dbReference>
<evidence type="ECO:0000313" key="2">
    <source>
        <dbReference type="EMBL" id="KIC58068.1"/>
    </source>
</evidence>
<dbReference type="Gene3D" id="3.10.180.10">
    <property type="entry name" value="2,3-Dihydroxybiphenyl 1,2-Dioxygenase, domain 1"/>
    <property type="match status" value="1"/>
</dbReference>
<dbReference type="CDD" id="cd06588">
    <property type="entry name" value="PhnB_like"/>
    <property type="match status" value="1"/>
</dbReference>
<dbReference type="AlphaFoldDB" id="A0A0B4DUY3"/>
<dbReference type="Proteomes" id="UP000031202">
    <property type="component" value="Unassembled WGS sequence"/>
</dbReference>
<evidence type="ECO:0000259" key="1">
    <source>
        <dbReference type="Pfam" id="PF00903"/>
    </source>
</evidence>
<dbReference type="PANTHER" id="PTHR33990:SF1">
    <property type="entry name" value="PROTEIN YJDN"/>
    <property type="match status" value="1"/>
</dbReference>
<comment type="caution">
    <text evidence="2">The sequence shown here is derived from an EMBL/GenBank/DDBJ whole genome shotgun (WGS) entry which is preliminary data.</text>
</comment>
<gene>
    <name evidence="2" type="ORF">RM52_08140</name>
</gene>
<sequence length="131" mass="13957">MTGLTPYLSFDGTARDALEFYRGVFGGELVLATFGEFGRDDGPADRIAHGMLQGPVELFASDAGPGEPTLALRGILFSLLGTAEPAVLEEWFAALAVGGEVLDALALRPWGDHDGQVRDRFGVTWLIGYQG</sequence>
<dbReference type="RefSeq" id="WP_039415472.1">
    <property type="nucleotide sequence ID" value="NZ_JWSZ01000010.1"/>
</dbReference>
<dbReference type="InterPro" id="IPR028973">
    <property type="entry name" value="PhnB-like"/>
</dbReference>
<name>A0A0B4DUY3_9MICO</name>
<reference evidence="2 3" key="1">
    <citation type="submission" date="2014-12" db="EMBL/GenBank/DDBJ databases">
        <title>Genome sequencing of Microbacterium hominis TPW29.</title>
        <authorList>
            <person name="Tan P.W."/>
            <person name="Chan K.-G."/>
        </authorList>
    </citation>
    <scope>NUCLEOTIDE SEQUENCE [LARGE SCALE GENOMIC DNA]</scope>
    <source>
        <strain evidence="2 3">TPW29</strain>
    </source>
</reference>
<dbReference type="SUPFAM" id="SSF54593">
    <property type="entry name" value="Glyoxalase/Bleomycin resistance protein/Dihydroxybiphenyl dioxygenase"/>
    <property type="match status" value="1"/>
</dbReference>
<dbReference type="InterPro" id="IPR004360">
    <property type="entry name" value="Glyas_Fos-R_dOase_dom"/>
</dbReference>
<protein>
    <submittedName>
        <fullName evidence="2">Glyoxalase</fullName>
    </submittedName>
</protein>